<name>A0ABW4ZMG0_9SPHI</name>
<keyword evidence="2" id="KW-1185">Reference proteome</keyword>
<evidence type="ECO:0000313" key="2">
    <source>
        <dbReference type="Proteomes" id="UP001597387"/>
    </source>
</evidence>
<dbReference type="RefSeq" id="WP_255902475.1">
    <property type="nucleotide sequence ID" value="NZ_JAFMZO010000003.1"/>
</dbReference>
<organism evidence="1 2">
    <name type="scientific">Paradesertivirga mongoliensis</name>
    <dbReference type="NCBI Taxonomy" id="2100740"/>
    <lineage>
        <taxon>Bacteria</taxon>
        <taxon>Pseudomonadati</taxon>
        <taxon>Bacteroidota</taxon>
        <taxon>Sphingobacteriia</taxon>
        <taxon>Sphingobacteriales</taxon>
        <taxon>Sphingobacteriaceae</taxon>
        <taxon>Paradesertivirga</taxon>
    </lineage>
</organism>
<sequence length="189" mass="21950">MNGLITNRLQYSLLSKKGRSSIRYTFDLHSEKKRYRKAGIQLLNDSTLLYKSESDIPRNADTTKKRLLVFKKISYRASDFHKPSYGDLIGDWKHYFKGGMQEGGLTFKDSVSAVLTNSMKTENFSYKVDFSRQPITVDFYNSETTLPAFIGFMDDVNMRLELFPNQDRGDRFKVFGRNFWMKKVSAGSR</sequence>
<proteinExistence type="predicted"/>
<reference evidence="2" key="1">
    <citation type="journal article" date="2019" name="Int. J. Syst. Evol. Microbiol.">
        <title>The Global Catalogue of Microorganisms (GCM) 10K type strain sequencing project: providing services to taxonomists for standard genome sequencing and annotation.</title>
        <authorList>
            <consortium name="The Broad Institute Genomics Platform"/>
            <consortium name="The Broad Institute Genome Sequencing Center for Infectious Disease"/>
            <person name="Wu L."/>
            <person name="Ma J."/>
        </authorList>
    </citation>
    <scope>NUCLEOTIDE SEQUENCE [LARGE SCALE GENOMIC DNA]</scope>
    <source>
        <strain evidence="2">KCTC 42217</strain>
    </source>
</reference>
<gene>
    <name evidence="1" type="ORF">ACFSJU_11455</name>
</gene>
<comment type="caution">
    <text evidence="1">The sequence shown here is derived from an EMBL/GenBank/DDBJ whole genome shotgun (WGS) entry which is preliminary data.</text>
</comment>
<dbReference type="EMBL" id="JBHUHZ010000001">
    <property type="protein sequence ID" value="MFD2163011.1"/>
    <property type="molecule type" value="Genomic_DNA"/>
</dbReference>
<protein>
    <submittedName>
        <fullName evidence="1">Uncharacterized protein</fullName>
    </submittedName>
</protein>
<dbReference type="Proteomes" id="UP001597387">
    <property type="component" value="Unassembled WGS sequence"/>
</dbReference>
<evidence type="ECO:0000313" key="1">
    <source>
        <dbReference type="EMBL" id="MFD2163011.1"/>
    </source>
</evidence>
<accession>A0ABW4ZMG0</accession>